<gene>
    <name evidence="2" type="ORF">E2562_012972</name>
</gene>
<dbReference type="AlphaFoldDB" id="A0A6G1DI49"/>
<sequence length="74" mass="7892">MAPTRLPPAPYKRPMPARGACSSSGSSAAGHRGLHLIGDHTDDAVLSGLRAAQRHVSGDREVLRVRDITEYVDS</sequence>
<keyword evidence="3" id="KW-1185">Reference proteome</keyword>
<comment type="caution">
    <text evidence="2">The sequence shown here is derived from an EMBL/GenBank/DDBJ whole genome shotgun (WGS) entry which is preliminary data.</text>
</comment>
<organism evidence="2 3">
    <name type="scientific">Oryza meyeriana var. granulata</name>
    <dbReference type="NCBI Taxonomy" id="110450"/>
    <lineage>
        <taxon>Eukaryota</taxon>
        <taxon>Viridiplantae</taxon>
        <taxon>Streptophyta</taxon>
        <taxon>Embryophyta</taxon>
        <taxon>Tracheophyta</taxon>
        <taxon>Spermatophyta</taxon>
        <taxon>Magnoliopsida</taxon>
        <taxon>Liliopsida</taxon>
        <taxon>Poales</taxon>
        <taxon>Poaceae</taxon>
        <taxon>BOP clade</taxon>
        <taxon>Oryzoideae</taxon>
        <taxon>Oryzeae</taxon>
        <taxon>Oryzinae</taxon>
        <taxon>Oryza</taxon>
        <taxon>Oryza meyeriana</taxon>
    </lineage>
</organism>
<accession>A0A6G1DI49</accession>
<feature type="compositionally biased region" description="Pro residues" evidence="1">
    <location>
        <begin position="1"/>
        <end position="13"/>
    </location>
</feature>
<dbReference type="Proteomes" id="UP000479710">
    <property type="component" value="Unassembled WGS sequence"/>
</dbReference>
<dbReference type="EMBL" id="SPHZ02000006">
    <property type="protein sequence ID" value="KAF0912071.1"/>
    <property type="molecule type" value="Genomic_DNA"/>
</dbReference>
<evidence type="ECO:0000313" key="3">
    <source>
        <dbReference type="Proteomes" id="UP000479710"/>
    </source>
</evidence>
<name>A0A6G1DI49_9ORYZ</name>
<proteinExistence type="predicted"/>
<feature type="compositionally biased region" description="Low complexity" evidence="1">
    <location>
        <begin position="17"/>
        <end position="31"/>
    </location>
</feature>
<dbReference type="OrthoDB" id="340608at2759"/>
<evidence type="ECO:0000313" key="2">
    <source>
        <dbReference type="EMBL" id="KAF0912071.1"/>
    </source>
</evidence>
<evidence type="ECO:0000256" key="1">
    <source>
        <dbReference type="SAM" id="MobiDB-lite"/>
    </source>
</evidence>
<protein>
    <submittedName>
        <fullName evidence="2">Uncharacterized protein</fullName>
    </submittedName>
</protein>
<reference evidence="2 3" key="1">
    <citation type="submission" date="2019-11" db="EMBL/GenBank/DDBJ databases">
        <title>Whole genome sequence of Oryza granulata.</title>
        <authorList>
            <person name="Li W."/>
        </authorList>
    </citation>
    <scope>NUCLEOTIDE SEQUENCE [LARGE SCALE GENOMIC DNA]</scope>
    <source>
        <strain evidence="3">cv. Menghai</strain>
        <tissue evidence="2">Leaf</tissue>
    </source>
</reference>
<feature type="region of interest" description="Disordered" evidence="1">
    <location>
        <begin position="1"/>
        <end position="34"/>
    </location>
</feature>